<evidence type="ECO:0000313" key="2">
    <source>
        <dbReference type="EMBL" id="SHK50457.1"/>
    </source>
</evidence>
<protein>
    <recommendedName>
        <fullName evidence="1">Aspartyl/glutamyl-tRNA(Asn/Gln) amidotransferase subunit C</fullName>
        <shortName evidence="1">Asp/Glu-ADT subunit C</shortName>
        <ecNumber evidence="1">6.3.5.-</ecNumber>
    </recommendedName>
</protein>
<comment type="similarity">
    <text evidence="1">Belongs to the GatC family.</text>
</comment>
<dbReference type="EMBL" id="LT670846">
    <property type="protein sequence ID" value="SHK50457.1"/>
    <property type="molecule type" value="Genomic_DNA"/>
</dbReference>
<keyword evidence="2" id="KW-0808">Transferase</keyword>
<sequence length="89" mass="10078">MVDKIAYLARLKLGEEEKNILEEQFAKILAFVDQLKEVDTKDVEPYGIDLEGTPMRDDVPVKGLTQEEALMNGPQVEQGFFVVPRIVEV</sequence>
<organism evidence="2 3">
    <name type="scientific">Thermocrinis minervae</name>
    <dbReference type="NCBI Taxonomy" id="381751"/>
    <lineage>
        <taxon>Bacteria</taxon>
        <taxon>Pseudomonadati</taxon>
        <taxon>Aquificota</taxon>
        <taxon>Aquificia</taxon>
        <taxon>Aquificales</taxon>
        <taxon>Aquificaceae</taxon>
        <taxon>Thermocrinis</taxon>
    </lineage>
</organism>
<dbReference type="PANTHER" id="PTHR15004">
    <property type="entry name" value="GLUTAMYL-TRNA(GLN) AMIDOTRANSFERASE SUBUNIT C, MITOCHONDRIAL"/>
    <property type="match status" value="1"/>
</dbReference>
<dbReference type="SUPFAM" id="SSF141000">
    <property type="entry name" value="Glu-tRNAGln amidotransferase C subunit"/>
    <property type="match status" value="1"/>
</dbReference>
<comment type="function">
    <text evidence="1">Allows the formation of correctly charged Asn-tRNA(Asn) or Gln-tRNA(Gln) through the transamidation of misacylated Asp-tRNA(Asn) or Glu-tRNA(Gln) in organisms which lack either or both of asparaginyl-tRNA or glutaminyl-tRNA synthetases. The reaction takes place in the presence of glutamine and ATP through an activated phospho-Asp-tRNA(Asn) or phospho-Glu-tRNA(Gln).</text>
</comment>
<keyword evidence="1" id="KW-0067">ATP-binding</keyword>
<keyword evidence="1" id="KW-0648">Protein biosynthesis</keyword>
<dbReference type="InterPro" id="IPR003837">
    <property type="entry name" value="GatC"/>
</dbReference>
<keyword evidence="3" id="KW-1185">Reference proteome</keyword>
<accession>A0A1M6T0M2</accession>
<dbReference type="Gene3D" id="1.10.20.60">
    <property type="entry name" value="Glu-tRNAGln amidotransferase C subunit, N-terminal domain"/>
    <property type="match status" value="1"/>
</dbReference>
<comment type="catalytic activity">
    <reaction evidence="1">
        <text>L-glutamyl-tRNA(Gln) + L-glutamine + ATP + H2O = L-glutaminyl-tRNA(Gln) + L-glutamate + ADP + phosphate + H(+)</text>
        <dbReference type="Rhea" id="RHEA:17521"/>
        <dbReference type="Rhea" id="RHEA-COMP:9681"/>
        <dbReference type="Rhea" id="RHEA-COMP:9684"/>
        <dbReference type="ChEBI" id="CHEBI:15377"/>
        <dbReference type="ChEBI" id="CHEBI:15378"/>
        <dbReference type="ChEBI" id="CHEBI:29985"/>
        <dbReference type="ChEBI" id="CHEBI:30616"/>
        <dbReference type="ChEBI" id="CHEBI:43474"/>
        <dbReference type="ChEBI" id="CHEBI:58359"/>
        <dbReference type="ChEBI" id="CHEBI:78520"/>
        <dbReference type="ChEBI" id="CHEBI:78521"/>
        <dbReference type="ChEBI" id="CHEBI:456216"/>
    </reaction>
</comment>
<comment type="catalytic activity">
    <reaction evidence="1">
        <text>L-aspartyl-tRNA(Asn) + L-glutamine + ATP + H2O = L-asparaginyl-tRNA(Asn) + L-glutamate + ADP + phosphate + 2 H(+)</text>
        <dbReference type="Rhea" id="RHEA:14513"/>
        <dbReference type="Rhea" id="RHEA-COMP:9674"/>
        <dbReference type="Rhea" id="RHEA-COMP:9677"/>
        <dbReference type="ChEBI" id="CHEBI:15377"/>
        <dbReference type="ChEBI" id="CHEBI:15378"/>
        <dbReference type="ChEBI" id="CHEBI:29985"/>
        <dbReference type="ChEBI" id="CHEBI:30616"/>
        <dbReference type="ChEBI" id="CHEBI:43474"/>
        <dbReference type="ChEBI" id="CHEBI:58359"/>
        <dbReference type="ChEBI" id="CHEBI:78515"/>
        <dbReference type="ChEBI" id="CHEBI:78516"/>
        <dbReference type="ChEBI" id="CHEBI:456216"/>
    </reaction>
</comment>
<dbReference type="PANTHER" id="PTHR15004:SF0">
    <property type="entry name" value="GLUTAMYL-TRNA(GLN) AMIDOTRANSFERASE SUBUNIT C, MITOCHONDRIAL"/>
    <property type="match status" value="1"/>
</dbReference>
<dbReference type="GO" id="GO:0050566">
    <property type="term" value="F:asparaginyl-tRNA synthase (glutamine-hydrolyzing) activity"/>
    <property type="evidence" value="ECO:0007669"/>
    <property type="project" value="RHEA"/>
</dbReference>
<gene>
    <name evidence="1" type="primary">gatC</name>
    <name evidence="2" type="ORF">SAMN05444391_1246</name>
</gene>
<dbReference type="Proteomes" id="UP000189810">
    <property type="component" value="Chromosome I"/>
</dbReference>
<keyword evidence="1" id="KW-0436">Ligase</keyword>
<reference evidence="2 3" key="1">
    <citation type="submission" date="2016-11" db="EMBL/GenBank/DDBJ databases">
        <authorList>
            <person name="Jaros S."/>
            <person name="Januszkiewicz K."/>
            <person name="Wedrychowicz H."/>
        </authorList>
    </citation>
    <scope>NUCLEOTIDE SEQUENCE [LARGE SCALE GENOMIC DNA]</scope>
    <source>
        <strain evidence="2 3">DSM 19557</strain>
    </source>
</reference>
<dbReference type="GO" id="GO:0016740">
    <property type="term" value="F:transferase activity"/>
    <property type="evidence" value="ECO:0007669"/>
    <property type="project" value="UniProtKB-KW"/>
</dbReference>
<evidence type="ECO:0000256" key="1">
    <source>
        <dbReference type="HAMAP-Rule" id="MF_00122"/>
    </source>
</evidence>
<comment type="subunit">
    <text evidence="1">Heterotrimer of A, B and C subunits.</text>
</comment>
<dbReference type="GO" id="GO:0006412">
    <property type="term" value="P:translation"/>
    <property type="evidence" value="ECO:0007669"/>
    <property type="project" value="UniProtKB-UniRule"/>
</dbReference>
<dbReference type="HAMAP" id="MF_00122">
    <property type="entry name" value="GatC"/>
    <property type="match status" value="1"/>
</dbReference>
<dbReference type="GO" id="GO:0006450">
    <property type="term" value="P:regulation of translational fidelity"/>
    <property type="evidence" value="ECO:0007669"/>
    <property type="project" value="InterPro"/>
</dbReference>
<keyword evidence="1" id="KW-0547">Nucleotide-binding</keyword>
<dbReference type="NCBIfam" id="TIGR00135">
    <property type="entry name" value="gatC"/>
    <property type="match status" value="1"/>
</dbReference>
<dbReference type="EC" id="6.3.5.-" evidence="1"/>
<dbReference type="GO" id="GO:0070681">
    <property type="term" value="P:glutaminyl-tRNAGln biosynthesis via transamidation"/>
    <property type="evidence" value="ECO:0007669"/>
    <property type="project" value="TreeGrafter"/>
</dbReference>
<dbReference type="GO" id="GO:0050567">
    <property type="term" value="F:glutaminyl-tRNA synthase (glutamine-hydrolyzing) activity"/>
    <property type="evidence" value="ECO:0007669"/>
    <property type="project" value="UniProtKB-UniRule"/>
</dbReference>
<proteinExistence type="inferred from homology"/>
<name>A0A1M6T0M2_9AQUI</name>
<dbReference type="GO" id="GO:0005524">
    <property type="term" value="F:ATP binding"/>
    <property type="evidence" value="ECO:0007669"/>
    <property type="project" value="UniProtKB-KW"/>
</dbReference>
<dbReference type="InterPro" id="IPR036113">
    <property type="entry name" value="Asp/Glu-ADT_sf_sub_c"/>
</dbReference>
<dbReference type="Pfam" id="PF02686">
    <property type="entry name" value="GatC"/>
    <property type="match status" value="1"/>
</dbReference>
<evidence type="ECO:0000313" key="3">
    <source>
        <dbReference type="Proteomes" id="UP000189810"/>
    </source>
</evidence>
<dbReference type="STRING" id="381751.SAMN05444391_1246"/>
<dbReference type="AlphaFoldDB" id="A0A1M6T0M2"/>
<dbReference type="OrthoDB" id="9813938at2"/>